<proteinExistence type="predicted"/>
<protein>
    <submittedName>
        <fullName evidence="2">Uncharacterized protein</fullName>
    </submittedName>
</protein>
<dbReference type="EMBL" id="MU006089">
    <property type="protein sequence ID" value="KAF2843586.1"/>
    <property type="molecule type" value="Genomic_DNA"/>
</dbReference>
<feature type="compositionally biased region" description="Pro residues" evidence="1">
    <location>
        <begin position="114"/>
        <end position="158"/>
    </location>
</feature>
<evidence type="ECO:0000313" key="2">
    <source>
        <dbReference type="EMBL" id="KAF2843586.1"/>
    </source>
</evidence>
<evidence type="ECO:0000256" key="1">
    <source>
        <dbReference type="SAM" id="MobiDB-lite"/>
    </source>
</evidence>
<accession>A0A9P4SII0</accession>
<dbReference type="Proteomes" id="UP000799429">
    <property type="component" value="Unassembled WGS sequence"/>
</dbReference>
<name>A0A9P4SII0_9PEZI</name>
<organism evidence="2 3">
    <name type="scientific">Patellaria atrata CBS 101060</name>
    <dbReference type="NCBI Taxonomy" id="1346257"/>
    <lineage>
        <taxon>Eukaryota</taxon>
        <taxon>Fungi</taxon>
        <taxon>Dikarya</taxon>
        <taxon>Ascomycota</taxon>
        <taxon>Pezizomycotina</taxon>
        <taxon>Dothideomycetes</taxon>
        <taxon>Dothideomycetes incertae sedis</taxon>
        <taxon>Patellariales</taxon>
        <taxon>Patellariaceae</taxon>
        <taxon>Patellaria</taxon>
    </lineage>
</organism>
<gene>
    <name evidence="2" type="ORF">M501DRAFT_1028367</name>
</gene>
<feature type="region of interest" description="Disordered" evidence="1">
    <location>
        <begin position="1"/>
        <end position="69"/>
    </location>
</feature>
<sequence>MSNPQEKLQEFPTPNQEEEDEPPILPAIIITPPSNPASIPPPSTNPPPMVPTTMILPQRPRSPPACPYGAIGEERAVRLVLSTPYGSPTLRGQGRARDPPLVPESVPLPHYPLYDPPRSPSTHPPSTHPPSTHPPLTHPPSTHPPSTHPPSTHPPSTHPPSTRHPPGTQNNQQPVVSPEVRTYRRALTDYLLAVRVTRPRCAVAEMCRGYDFAAAVDGVVVVLERLRAELEVEWAVRGIGL</sequence>
<feature type="region of interest" description="Disordered" evidence="1">
    <location>
        <begin position="84"/>
        <end position="179"/>
    </location>
</feature>
<feature type="compositionally biased region" description="Pro residues" evidence="1">
    <location>
        <begin position="33"/>
        <end position="50"/>
    </location>
</feature>
<comment type="caution">
    <text evidence="2">The sequence shown here is derived from an EMBL/GenBank/DDBJ whole genome shotgun (WGS) entry which is preliminary data.</text>
</comment>
<dbReference type="AlphaFoldDB" id="A0A9P4SII0"/>
<reference evidence="2" key="1">
    <citation type="journal article" date="2020" name="Stud. Mycol.">
        <title>101 Dothideomycetes genomes: a test case for predicting lifestyles and emergence of pathogens.</title>
        <authorList>
            <person name="Haridas S."/>
            <person name="Albert R."/>
            <person name="Binder M."/>
            <person name="Bloem J."/>
            <person name="Labutti K."/>
            <person name="Salamov A."/>
            <person name="Andreopoulos B."/>
            <person name="Baker S."/>
            <person name="Barry K."/>
            <person name="Bills G."/>
            <person name="Bluhm B."/>
            <person name="Cannon C."/>
            <person name="Castanera R."/>
            <person name="Culley D."/>
            <person name="Daum C."/>
            <person name="Ezra D."/>
            <person name="Gonzalez J."/>
            <person name="Henrissat B."/>
            <person name="Kuo A."/>
            <person name="Liang C."/>
            <person name="Lipzen A."/>
            <person name="Lutzoni F."/>
            <person name="Magnuson J."/>
            <person name="Mondo S."/>
            <person name="Nolan M."/>
            <person name="Ohm R."/>
            <person name="Pangilinan J."/>
            <person name="Park H.-J."/>
            <person name="Ramirez L."/>
            <person name="Alfaro M."/>
            <person name="Sun H."/>
            <person name="Tritt A."/>
            <person name="Yoshinaga Y."/>
            <person name="Zwiers L.-H."/>
            <person name="Turgeon B."/>
            <person name="Goodwin S."/>
            <person name="Spatafora J."/>
            <person name="Crous P."/>
            <person name="Grigoriev I."/>
        </authorList>
    </citation>
    <scope>NUCLEOTIDE SEQUENCE</scope>
    <source>
        <strain evidence="2">CBS 101060</strain>
    </source>
</reference>
<keyword evidence="3" id="KW-1185">Reference proteome</keyword>
<evidence type="ECO:0000313" key="3">
    <source>
        <dbReference type="Proteomes" id="UP000799429"/>
    </source>
</evidence>
<dbReference type="PRINTS" id="PR01217">
    <property type="entry name" value="PRICHEXTENSN"/>
</dbReference>